<dbReference type="InterPro" id="IPR059044">
    <property type="entry name" value="TM_Tm6sf1/2"/>
</dbReference>
<keyword evidence="4 7" id="KW-1133">Transmembrane helix</keyword>
<dbReference type="KEGG" id="xtr:100158592"/>
<keyword evidence="12" id="KW-1185">Reference proteome</keyword>
<feature type="transmembrane region" description="Helical" evidence="8">
    <location>
        <begin position="266"/>
        <end position="287"/>
    </location>
</feature>
<dbReference type="eggNOG" id="ENOG502QRB2">
    <property type="taxonomic scope" value="Eukaryota"/>
</dbReference>
<accession>B2GUH8</accession>
<evidence type="ECO:0000313" key="12">
    <source>
        <dbReference type="Proteomes" id="UP000008143"/>
    </source>
</evidence>
<feature type="transmembrane region" description="Helical" evidence="8">
    <location>
        <begin position="63"/>
        <end position="82"/>
    </location>
</feature>
<dbReference type="HOGENOM" id="CLU_046717_0_0_1"/>
<keyword evidence="3" id="KW-0677">Repeat</keyword>
<evidence type="ECO:0000256" key="5">
    <source>
        <dbReference type="ARBA" id="ARBA00023136"/>
    </source>
</evidence>
<feature type="transmembrane region" description="Helical" evidence="8">
    <location>
        <begin position="102"/>
        <end position="126"/>
    </location>
</feature>
<dbReference type="GO" id="GO:0005789">
    <property type="term" value="C:endoplasmic reticulum membrane"/>
    <property type="evidence" value="ECO:0000318"/>
    <property type="project" value="GO_Central"/>
</dbReference>
<evidence type="ECO:0000256" key="1">
    <source>
        <dbReference type="ARBA" id="ARBA00004127"/>
    </source>
</evidence>
<accession>F7BPS9</accession>
<dbReference type="GeneID" id="100158592"/>
<dbReference type="Ensembl" id="ENSXETT00000031350">
    <property type="protein sequence ID" value="ENSXETP00000031350"/>
    <property type="gene ID" value="ENSXETG00000014331"/>
</dbReference>
<dbReference type="OMA" id="PELQEPY"/>
<name>B2GUH8_XENTR</name>
<reference evidence="13" key="5">
    <citation type="submission" date="2025-04" db="UniProtKB">
        <authorList>
            <consortium name="RefSeq"/>
        </authorList>
    </citation>
    <scope>IDENTIFICATION</scope>
</reference>
<proteinExistence type="evidence at transcript level"/>
<comment type="similarity">
    <text evidence="6">Belongs to the TM6SF family.</text>
</comment>
<reference evidence="10" key="2">
    <citation type="submission" date="2008-04" db="EMBL/GenBank/DDBJ databases">
        <authorList>
            <consortium name="NIH - Xenopus Gene Collection (XGC) project"/>
        </authorList>
    </citation>
    <scope>NUCLEOTIDE SEQUENCE [LARGE SCALE MRNA]</scope>
    <source>
        <strain evidence="10">N6</strain>
        <tissue evidence="10">Liver</tissue>
    </source>
</reference>
<dbReference type="GO" id="GO:0033116">
    <property type="term" value="C:endoplasmic reticulum-Golgi intermediate compartment membrane"/>
    <property type="evidence" value="ECO:0000318"/>
    <property type="project" value="GO_Central"/>
</dbReference>
<reference evidence="13" key="1">
    <citation type="journal article" date="2002" name="Dev. Dyn.">
        <title>Genetic and genomic tools for Xenopus research: The NIH Xenopus initiative.</title>
        <authorList>
            <person name="Klein S.L."/>
            <person name="Strausberg R.L."/>
            <person name="Wagner L."/>
            <person name="Pontius J."/>
            <person name="Clifton S.W."/>
            <person name="Richardson P."/>
        </authorList>
    </citation>
    <scope>NUCLEOTIDE SEQUENCE</scope>
</reference>
<dbReference type="PROSITE" id="PS51751">
    <property type="entry name" value="EXPERA"/>
    <property type="match status" value="2"/>
</dbReference>
<dbReference type="EMBL" id="BC166284">
    <property type="protein sequence ID" value="AAI66284.1"/>
    <property type="molecule type" value="mRNA"/>
</dbReference>
<feature type="transmembrane region" description="Helical" evidence="8">
    <location>
        <begin position="218"/>
        <end position="239"/>
    </location>
</feature>
<evidence type="ECO:0000256" key="8">
    <source>
        <dbReference type="SAM" id="Phobius"/>
    </source>
</evidence>
<gene>
    <name evidence="11 13 14" type="primary">tm6sf2</name>
    <name evidence="10" type="synonym">LOC100158592</name>
</gene>
<evidence type="ECO:0000256" key="3">
    <source>
        <dbReference type="ARBA" id="ARBA00022737"/>
    </source>
</evidence>
<reference evidence="11" key="3">
    <citation type="journal article" date="2010" name="Science">
        <title>The genome of the Western clawed frog Xenopus tropicalis.</title>
        <authorList>
            <person name="Hellsten U."/>
            <person name="Harland R.M."/>
            <person name="Gilchrist M.J."/>
            <person name="Hendrix D."/>
            <person name="Jurka J."/>
            <person name="Kapitonov V."/>
            <person name="Ovcharenko I."/>
            <person name="Putnam N.H."/>
            <person name="Shu S."/>
            <person name="Taher L."/>
            <person name="Blitz I.L."/>
            <person name="Blumberg B."/>
            <person name="Dichmann D.S."/>
            <person name="Dubchak I."/>
            <person name="Amaya E."/>
            <person name="Detter J.C."/>
            <person name="Fletcher R."/>
            <person name="Gerhard D.S."/>
            <person name="Goodstein D."/>
            <person name="Graves T."/>
            <person name="Grigoriev I.V."/>
            <person name="Grimwood J."/>
            <person name="Kawashima T."/>
            <person name="Lindquist E."/>
            <person name="Lucas S.M."/>
            <person name="Mead P.E."/>
            <person name="Mitros T."/>
            <person name="Ogino H."/>
            <person name="Ohta Y."/>
            <person name="Poliakov A.V."/>
            <person name="Pollet N."/>
            <person name="Robert J."/>
            <person name="Salamov A."/>
            <person name="Sater A.K."/>
            <person name="Schmutz J."/>
            <person name="Terry A."/>
            <person name="Vize P.D."/>
            <person name="Warren W.C."/>
            <person name="Wells D."/>
            <person name="Wills A."/>
            <person name="Wilson R.K."/>
            <person name="Zimmerman L.B."/>
            <person name="Zorn A.M."/>
            <person name="Grainger R."/>
            <person name="Grammer T."/>
            <person name="Khokha M.K."/>
            <person name="Richardson P.M."/>
            <person name="Rokhsar D.S."/>
        </authorList>
    </citation>
    <scope>NUCLEOTIDE SEQUENCE [LARGE SCALE GENOMIC DNA]</scope>
    <source>
        <strain evidence="11">Nigerian</strain>
    </source>
</reference>
<feature type="domain" description="EXPERA" evidence="9">
    <location>
        <begin position="216"/>
        <end position="350"/>
    </location>
</feature>
<feature type="transmembrane region" description="Helical" evidence="8">
    <location>
        <begin position="35"/>
        <end position="54"/>
    </location>
</feature>
<dbReference type="ExpressionAtlas" id="B2GUH8">
    <property type="expression patterns" value="baseline"/>
</dbReference>
<feature type="transmembrane region" description="Helical" evidence="8">
    <location>
        <begin position="171"/>
        <end position="189"/>
    </location>
</feature>
<dbReference type="Bgee" id="ENSXETG00000014331">
    <property type="expression patterns" value="Expressed in liver and 16 other cell types or tissues"/>
</dbReference>
<dbReference type="AlphaFoldDB" id="B2GUH8"/>
<dbReference type="PANTHER" id="PTHR14568:SF9">
    <property type="entry name" value="TRANSMEMBRANE 6 SUPERFAMILY MEMBER 2"/>
    <property type="match status" value="1"/>
</dbReference>
<evidence type="ECO:0000313" key="10">
    <source>
        <dbReference type="EMBL" id="AAI66284.1"/>
    </source>
</evidence>
<evidence type="ECO:0000256" key="4">
    <source>
        <dbReference type="ARBA" id="ARBA00022989"/>
    </source>
</evidence>
<comment type="subcellular location">
    <subcellularLocation>
        <location evidence="1">Endomembrane system</location>
        <topology evidence="1">Multi-pass membrane protein</topology>
    </subcellularLocation>
</comment>
<dbReference type="CTD" id="53345"/>
<sequence>MRLPEPGGPFLLSLTALPVSYVVNSLSVVSDPTSIAGIGAFVLLALLVLLFLFLQKSPPKDPLFYVFAIFSFTSVIDLIIWLEEGGYISGFMEFYMKEGEPYLRTAHGLLICLWDGTVHYILYLLMLAAIARGKNYKAVGLFWLGSLCISMLIFLPGNVIGKYGTEIRPAFLLNVPYVALPVWAGLRIFRGRHSLPKISPERVEEVHSQGIHQRPLDIALIVYLLGAIIFTLFRGLLVLDCPSDSCFTYIYQYEPYLKDPVAYPKVQMLVFMFYVLPFLCMSVYALLYPGCSWMLDWTLIYAGAIAQAQFAHMGSSLYHRTPYTYRVPRDAWWVFMISNSLYTLGLQLLAYRCLRNPAFFLQKSCHSAEDGKKQN</sequence>
<dbReference type="PANTHER" id="PTHR14568">
    <property type="entry name" value="TRANSMEMBRANE SUPERFAMILY 6 MEMBER 1/2"/>
    <property type="match status" value="1"/>
</dbReference>
<evidence type="ECO:0000259" key="9">
    <source>
        <dbReference type="PROSITE" id="PS51751"/>
    </source>
</evidence>
<protein>
    <submittedName>
        <fullName evidence="10">LOC100158592 protein</fullName>
    </submittedName>
    <submittedName>
        <fullName evidence="11 13">Transmembrane 6 superfamily member 2</fullName>
    </submittedName>
</protein>
<feature type="transmembrane region" description="Helical" evidence="8">
    <location>
        <begin position="299"/>
        <end position="319"/>
    </location>
</feature>
<keyword evidence="5 7" id="KW-0472">Membrane</keyword>
<organism evidence="10">
    <name type="scientific">Xenopus tropicalis</name>
    <name type="common">Western clawed frog</name>
    <name type="synonym">Silurana tropicalis</name>
    <dbReference type="NCBI Taxonomy" id="8364"/>
    <lineage>
        <taxon>Eukaryota</taxon>
        <taxon>Metazoa</taxon>
        <taxon>Chordata</taxon>
        <taxon>Craniata</taxon>
        <taxon>Vertebrata</taxon>
        <taxon>Euteleostomi</taxon>
        <taxon>Amphibia</taxon>
        <taxon>Batrachia</taxon>
        <taxon>Anura</taxon>
        <taxon>Pipoidea</taxon>
        <taxon>Pipidae</taxon>
        <taxon>Xenopodinae</taxon>
        <taxon>Xenopus</taxon>
        <taxon>Silurana</taxon>
    </lineage>
</organism>
<evidence type="ECO:0000256" key="6">
    <source>
        <dbReference type="ARBA" id="ARBA00034760"/>
    </source>
</evidence>
<evidence type="ECO:0000313" key="13">
    <source>
        <dbReference type="RefSeq" id="NP_001121491.1"/>
    </source>
</evidence>
<dbReference type="AGR" id="Xenbase:XB-GENE-988200"/>
<dbReference type="OrthoDB" id="8181520at2759"/>
<dbReference type="Pfam" id="PF26083">
    <property type="entry name" value="TM_Tm6sf2"/>
    <property type="match status" value="1"/>
</dbReference>
<dbReference type="RefSeq" id="NP_001121491.1">
    <property type="nucleotide sequence ID" value="NM_001128019.1"/>
</dbReference>
<dbReference type="Proteomes" id="UP000008143">
    <property type="component" value="Chromosome 1"/>
</dbReference>
<evidence type="ECO:0000256" key="2">
    <source>
        <dbReference type="ARBA" id="ARBA00022692"/>
    </source>
</evidence>
<dbReference type="InterPro" id="IPR047195">
    <property type="entry name" value="TM6SF1-like"/>
</dbReference>
<dbReference type="InterPro" id="IPR033118">
    <property type="entry name" value="EXPERA"/>
</dbReference>
<dbReference type="GO" id="GO:0055088">
    <property type="term" value="P:lipid homeostasis"/>
    <property type="evidence" value="ECO:0000318"/>
    <property type="project" value="GO_Central"/>
</dbReference>
<dbReference type="Xenbase" id="XB-GENE-988200">
    <property type="gene designation" value="tm6sf2"/>
</dbReference>
<feature type="transmembrane region" description="Helical" evidence="8">
    <location>
        <begin position="138"/>
        <end position="159"/>
    </location>
</feature>
<dbReference type="GeneTree" id="ENSGT00390000012913"/>
<feature type="domain" description="EXPERA" evidence="9">
    <location>
        <begin position="60"/>
        <end position="185"/>
    </location>
</feature>
<dbReference type="PaxDb" id="8364-ENSXETP00000031350"/>
<dbReference type="GO" id="GO:0019216">
    <property type="term" value="P:regulation of lipid metabolic process"/>
    <property type="evidence" value="ECO:0000318"/>
    <property type="project" value="GO_Central"/>
</dbReference>
<accession>F6YUG1</accession>
<evidence type="ECO:0000313" key="11">
    <source>
        <dbReference type="Ensembl" id="ENSXETP00000031350"/>
    </source>
</evidence>
<evidence type="ECO:0000313" key="14">
    <source>
        <dbReference type="Xenbase" id="XB-GENE-988200"/>
    </source>
</evidence>
<dbReference type="CDD" id="cd21106">
    <property type="entry name" value="TM6SF1-like"/>
    <property type="match status" value="1"/>
</dbReference>
<evidence type="ECO:0000256" key="7">
    <source>
        <dbReference type="PROSITE-ProRule" id="PRU01087"/>
    </source>
</evidence>
<reference evidence="11" key="4">
    <citation type="submission" date="2011-06" db="UniProtKB">
        <authorList>
            <consortium name="Ensembl"/>
        </authorList>
    </citation>
    <scope>IDENTIFICATION</scope>
</reference>
<feature type="transmembrane region" description="Helical" evidence="8">
    <location>
        <begin position="331"/>
        <end position="354"/>
    </location>
</feature>
<keyword evidence="2 7" id="KW-0812">Transmembrane</keyword>